<gene>
    <name evidence="19" type="primary">LDLR</name>
</gene>
<evidence type="ECO:0000256" key="2">
    <source>
        <dbReference type="ARBA" id="ARBA00022536"/>
    </source>
</evidence>
<dbReference type="InterPro" id="IPR036055">
    <property type="entry name" value="LDL_receptor-like_sf"/>
</dbReference>
<dbReference type="InterPro" id="IPR011042">
    <property type="entry name" value="6-blade_b-propeller_TolB-like"/>
</dbReference>
<evidence type="ECO:0000256" key="17">
    <source>
        <dbReference type="SAM" id="SignalP"/>
    </source>
</evidence>
<evidence type="ECO:0000256" key="12">
    <source>
        <dbReference type="ARBA" id="ARBA00046288"/>
    </source>
</evidence>
<evidence type="ECO:0000256" key="9">
    <source>
        <dbReference type="ARBA" id="ARBA00023157"/>
    </source>
</evidence>
<keyword evidence="9 13" id="KW-1015">Disulfide bond</keyword>
<reference evidence="19" key="2">
    <citation type="submission" date="2025-08" db="UniProtKB">
        <authorList>
            <consortium name="Ensembl"/>
        </authorList>
    </citation>
    <scope>IDENTIFICATION</scope>
</reference>
<dbReference type="Pfam" id="PF00057">
    <property type="entry name" value="Ldl_recept_a"/>
    <property type="match status" value="3"/>
</dbReference>
<dbReference type="Gene3D" id="2.10.25.10">
    <property type="entry name" value="Laminin"/>
    <property type="match status" value="2"/>
</dbReference>
<dbReference type="Ensembl" id="ENSRBIT00000043089.1">
    <property type="protein sequence ID" value="ENSRBIP00000019219.1"/>
    <property type="gene ID" value="ENSRBIG00000033588.1"/>
</dbReference>
<feature type="repeat" description="LDL-receptor class B" evidence="15">
    <location>
        <begin position="318"/>
        <end position="360"/>
    </location>
</feature>
<reference evidence="19 20" key="1">
    <citation type="submission" date="2016-06" db="EMBL/GenBank/DDBJ databases">
        <title>Genome of Rhinopithecus bieti.</title>
        <authorList>
            <person name="Wu"/>
            <person name="C.-I. and Zhang"/>
            <person name="Y."/>
        </authorList>
    </citation>
    <scope>NUCLEOTIDE SEQUENCE</scope>
</reference>
<evidence type="ECO:0000256" key="3">
    <source>
        <dbReference type="ARBA" id="ARBA00022583"/>
    </source>
</evidence>
<evidence type="ECO:0000313" key="19">
    <source>
        <dbReference type="Ensembl" id="ENSRBIP00000019219.1"/>
    </source>
</evidence>
<dbReference type="Pfam" id="PF00058">
    <property type="entry name" value="Ldl_recept_b"/>
    <property type="match status" value="5"/>
</dbReference>
<dbReference type="Pfam" id="PF14670">
    <property type="entry name" value="FXa_inhibition"/>
    <property type="match status" value="1"/>
</dbReference>
<dbReference type="GO" id="GO:0006898">
    <property type="term" value="P:receptor-mediated endocytosis"/>
    <property type="evidence" value="ECO:0007669"/>
    <property type="project" value="TreeGrafter"/>
</dbReference>
<dbReference type="GO" id="GO:0042632">
    <property type="term" value="P:cholesterol homeostasis"/>
    <property type="evidence" value="ECO:0007669"/>
    <property type="project" value="UniProtKB-ARBA"/>
</dbReference>
<evidence type="ECO:0000256" key="4">
    <source>
        <dbReference type="ARBA" id="ARBA00022692"/>
    </source>
</evidence>
<dbReference type="SMART" id="SM00135">
    <property type="entry name" value="LY"/>
    <property type="match status" value="5"/>
</dbReference>
<dbReference type="FunFam" id="4.10.400.10:FF:000072">
    <property type="entry name" value="Low density lipoprotein receptor"/>
    <property type="match status" value="1"/>
</dbReference>
<feature type="disulfide bond" evidence="14">
    <location>
        <begin position="116"/>
        <end position="134"/>
    </location>
</feature>
<feature type="disulfide bond" evidence="13">
    <location>
        <begin position="190"/>
        <end position="200"/>
    </location>
</feature>
<accession>A0A2K6L6Q3</accession>
<evidence type="ECO:0000256" key="10">
    <source>
        <dbReference type="ARBA" id="ARBA00023170"/>
    </source>
</evidence>
<feature type="disulfide bond" evidence="14">
    <location>
        <begin position="27"/>
        <end position="39"/>
    </location>
</feature>
<dbReference type="GO" id="GO:0042562">
    <property type="term" value="F:hormone binding"/>
    <property type="evidence" value="ECO:0007669"/>
    <property type="project" value="TreeGrafter"/>
</dbReference>
<dbReference type="Gene3D" id="4.10.400.10">
    <property type="entry name" value="Low-density Lipoprotein Receptor"/>
    <property type="match status" value="3"/>
</dbReference>
<dbReference type="PROSITE" id="PS01187">
    <property type="entry name" value="EGF_CA"/>
    <property type="match status" value="1"/>
</dbReference>
<feature type="repeat" description="LDL-receptor class B" evidence="15">
    <location>
        <begin position="361"/>
        <end position="404"/>
    </location>
</feature>
<evidence type="ECO:0000256" key="1">
    <source>
        <dbReference type="ARBA" id="ARBA00009939"/>
    </source>
</evidence>
<evidence type="ECO:0000313" key="20">
    <source>
        <dbReference type="Proteomes" id="UP000233180"/>
    </source>
</evidence>
<dbReference type="PROSITE" id="PS50026">
    <property type="entry name" value="EGF_3"/>
    <property type="match status" value="2"/>
</dbReference>
<comment type="subcellular location">
    <subcellularLocation>
        <location evidence="12">Endomembrane system</location>
        <topology evidence="12">Single-pass type I membrane protein</topology>
    </subcellularLocation>
</comment>
<evidence type="ECO:0000256" key="7">
    <source>
        <dbReference type="ARBA" id="ARBA00022989"/>
    </source>
</evidence>
<feature type="disulfide bond" evidence="14">
    <location>
        <begin position="34"/>
        <end position="52"/>
    </location>
</feature>
<dbReference type="SUPFAM" id="SSF57184">
    <property type="entry name" value="Growth factor receptor domain"/>
    <property type="match status" value="1"/>
</dbReference>
<dbReference type="SMART" id="SM00179">
    <property type="entry name" value="EGF_CA"/>
    <property type="match status" value="2"/>
</dbReference>
<evidence type="ECO:0000259" key="18">
    <source>
        <dbReference type="PROSITE" id="PS50026"/>
    </source>
</evidence>
<dbReference type="SMART" id="SM00181">
    <property type="entry name" value="EGF"/>
    <property type="match status" value="3"/>
</dbReference>
<dbReference type="PANTHER" id="PTHR22722:SF15">
    <property type="entry name" value="LOW-DENSITY LIPOPROTEIN RECEPTOR-RELATED"/>
    <property type="match status" value="1"/>
</dbReference>
<feature type="domain" description="EGF-like" evidence="18">
    <location>
        <begin position="186"/>
        <end position="225"/>
    </location>
</feature>
<dbReference type="InterPro" id="IPR002172">
    <property type="entry name" value="LDrepeatLR_classA_rpt"/>
</dbReference>
<protein>
    <submittedName>
        <fullName evidence="19">Low density lipoprotein receptor</fullName>
    </submittedName>
</protein>
<dbReference type="PROSITE" id="PS01186">
    <property type="entry name" value="EGF_2"/>
    <property type="match status" value="2"/>
</dbReference>
<feature type="disulfide bond" evidence="14">
    <location>
        <begin position="68"/>
        <end position="80"/>
    </location>
</feature>
<keyword evidence="20" id="KW-1185">Reference proteome</keyword>
<dbReference type="FunFam" id="2.10.25.10:FF:000009">
    <property type="entry name" value="Low-density lipoprotein receptor isoform 1"/>
    <property type="match status" value="1"/>
</dbReference>
<feature type="chain" id="PRO_5014467769" evidence="17">
    <location>
        <begin position="22"/>
        <end position="641"/>
    </location>
</feature>
<keyword evidence="10" id="KW-0675">Receptor</keyword>
<evidence type="ECO:0000256" key="5">
    <source>
        <dbReference type="ARBA" id="ARBA00022729"/>
    </source>
</evidence>
<feature type="disulfide bond" evidence="14">
    <location>
        <begin position="87"/>
        <end position="102"/>
    </location>
</feature>
<dbReference type="SUPFAM" id="SSF57424">
    <property type="entry name" value="LDL receptor-like module"/>
    <property type="match status" value="2"/>
</dbReference>
<dbReference type="InterPro" id="IPR049883">
    <property type="entry name" value="NOTCH1_EGF-like"/>
</dbReference>
<dbReference type="FunFam" id="2.120.10.30:FF:000002">
    <property type="entry name" value="low-density lipoprotein receptor isoform X1"/>
    <property type="match status" value="1"/>
</dbReference>
<dbReference type="InterPro" id="IPR000152">
    <property type="entry name" value="EGF-type_Asp/Asn_hydroxyl_site"/>
</dbReference>
<dbReference type="InterPro" id="IPR051221">
    <property type="entry name" value="LDLR-related"/>
</dbReference>
<dbReference type="PROSITE" id="PS51120">
    <property type="entry name" value="LDLRB"/>
    <property type="match status" value="4"/>
</dbReference>
<evidence type="ECO:0000256" key="8">
    <source>
        <dbReference type="ARBA" id="ARBA00023136"/>
    </source>
</evidence>
<evidence type="ECO:0000256" key="15">
    <source>
        <dbReference type="PROSITE-ProRule" id="PRU00461"/>
    </source>
</evidence>
<keyword evidence="8 16" id="KW-0472">Membrane</keyword>
<dbReference type="CDD" id="cd00112">
    <property type="entry name" value="LDLa"/>
    <property type="match status" value="3"/>
</dbReference>
<dbReference type="InterPro" id="IPR000742">
    <property type="entry name" value="EGF"/>
</dbReference>
<dbReference type="PROSITE" id="PS01209">
    <property type="entry name" value="LDLRA_1"/>
    <property type="match status" value="2"/>
</dbReference>
<feature type="repeat" description="LDL-receptor class B" evidence="15">
    <location>
        <begin position="405"/>
        <end position="449"/>
    </location>
</feature>
<dbReference type="GO" id="GO:0043235">
    <property type="term" value="C:receptor complex"/>
    <property type="evidence" value="ECO:0007669"/>
    <property type="project" value="TreeGrafter"/>
</dbReference>
<evidence type="ECO:0000256" key="13">
    <source>
        <dbReference type="PROSITE-ProRule" id="PRU00076"/>
    </source>
</evidence>
<feature type="transmembrane region" description="Helical" evidence="16">
    <location>
        <begin position="568"/>
        <end position="591"/>
    </location>
</feature>
<evidence type="ECO:0000256" key="14">
    <source>
        <dbReference type="PROSITE-ProRule" id="PRU00124"/>
    </source>
</evidence>
<dbReference type="GeneTree" id="ENSGT00940000161046"/>
<comment type="caution">
    <text evidence="13">Lacks conserved residue(s) required for the propagation of feature annotation.</text>
</comment>
<dbReference type="Proteomes" id="UP000233180">
    <property type="component" value="Unassembled WGS sequence"/>
</dbReference>
<dbReference type="GO" id="GO:0005509">
    <property type="term" value="F:calcium ion binding"/>
    <property type="evidence" value="ECO:0007669"/>
    <property type="project" value="InterPro"/>
</dbReference>
<organism evidence="19 20">
    <name type="scientific">Rhinopithecus bieti</name>
    <name type="common">Black snub-nosed monkey</name>
    <name type="synonym">Pygathrix bieti</name>
    <dbReference type="NCBI Taxonomy" id="61621"/>
    <lineage>
        <taxon>Eukaryota</taxon>
        <taxon>Metazoa</taxon>
        <taxon>Chordata</taxon>
        <taxon>Craniata</taxon>
        <taxon>Vertebrata</taxon>
        <taxon>Euteleostomi</taxon>
        <taxon>Mammalia</taxon>
        <taxon>Eutheria</taxon>
        <taxon>Euarchontoglires</taxon>
        <taxon>Primates</taxon>
        <taxon>Haplorrhini</taxon>
        <taxon>Catarrhini</taxon>
        <taxon>Cercopithecidae</taxon>
        <taxon>Colobinae</taxon>
        <taxon>Rhinopithecus</taxon>
    </lineage>
</organism>
<evidence type="ECO:0000256" key="16">
    <source>
        <dbReference type="SAM" id="Phobius"/>
    </source>
</evidence>
<feature type="signal peptide" evidence="17">
    <location>
        <begin position="1"/>
        <end position="21"/>
    </location>
</feature>
<dbReference type="SMART" id="SM00192">
    <property type="entry name" value="LDLa"/>
    <property type="match status" value="3"/>
</dbReference>
<feature type="repeat" description="LDL-receptor class B" evidence="15">
    <location>
        <begin position="271"/>
        <end position="317"/>
    </location>
</feature>
<dbReference type="PRINTS" id="PR00261">
    <property type="entry name" value="LDLRECEPTOR"/>
</dbReference>
<dbReference type="PANTHER" id="PTHR22722">
    <property type="entry name" value="LOW-DENSITY LIPOPROTEIN RECEPTOR-RELATED PROTEIN 2-RELATED"/>
    <property type="match status" value="1"/>
</dbReference>
<comment type="similarity">
    <text evidence="1">Belongs to the LDLR family.</text>
</comment>
<keyword evidence="3" id="KW-0254">Endocytosis</keyword>
<dbReference type="Gene3D" id="2.120.10.30">
    <property type="entry name" value="TolB, C-terminal domain"/>
    <property type="match status" value="1"/>
</dbReference>
<dbReference type="InterPro" id="IPR001881">
    <property type="entry name" value="EGF-like_Ca-bd_dom"/>
</dbReference>
<dbReference type="Pfam" id="PF07645">
    <property type="entry name" value="EGF_CA"/>
    <property type="match status" value="1"/>
</dbReference>
<dbReference type="FunFam" id="4.10.400.10:FF:000111">
    <property type="entry name" value="Low density lipoprotein receptor"/>
    <property type="match status" value="1"/>
</dbReference>
<keyword evidence="7 16" id="KW-1133">Transmembrane helix</keyword>
<dbReference type="CDD" id="cd00054">
    <property type="entry name" value="EGF_CA"/>
    <property type="match status" value="2"/>
</dbReference>
<keyword evidence="4 16" id="KW-0812">Transmembrane</keyword>
<proteinExistence type="inferred from homology"/>
<dbReference type="AlphaFoldDB" id="A0A2K6L6Q3"/>
<reference evidence="19" key="3">
    <citation type="submission" date="2025-09" db="UniProtKB">
        <authorList>
            <consortium name="Ensembl"/>
        </authorList>
    </citation>
    <scope>IDENTIFICATION</scope>
</reference>
<evidence type="ECO:0000256" key="6">
    <source>
        <dbReference type="ARBA" id="ARBA00022737"/>
    </source>
</evidence>
<dbReference type="InterPro" id="IPR018097">
    <property type="entry name" value="EGF_Ca-bd_CS"/>
</dbReference>
<sequence>MGPWGWKLRWTVAFLLAAAEAAVGDRCERNEFQCQDGKCISYKWVCDGTAECQDGSDESQETCSVATCRPDEFQCSDGTCIHGSRQCDREYDCKDMSDEVGCINMTLCEGPNKFKCHSGECISLDKVCNMARDCQDWSDEPIKECGTNECLDNNGGCSHVCNDLKIGYECLCPDGFQLVAQRRCEDIDECQDPDTCSQLCVNLEGSYKCQCEEGFQLDPHTKACKAVGSIAYLIFTNRHEVRKMTLDRSEYTSLIPNLRNVVALDTEVASNRIYWSDLSQRMIYSTQLDRAHGVSSYDTVISRDLQAPDGLAVDWIHSNIYWTDSVLGTVSVADTKGVKRKTLFRENGSKPRAIVVDPVHGFMYWTDWGTPAKIKKGGLNGVDIYSLVTENIQWPNGITLDFPSGRLYWVDSKLHSISSIDVNGGNRKTVLEDEKRLAHPFSLAIFEDKVFWTDIINEAIFSANRLTGSDVNLLAENLLSPEDMVLFHNLTQPREAEAAVATQETSTIRLLVSSKAIATQHTTTRPVPNTSRLPEATPGLTTAETVTMSHQALGNAAGRGNEKKPKSVGALSIILPIVLLVFLCLGAFLLWKNWRLKSINSINFDNPVYQKTTEDEVHICRNQDGYSYPSRQMVSLEDDVA</sequence>
<dbReference type="PROSITE" id="PS00010">
    <property type="entry name" value="ASX_HYDROXYL"/>
    <property type="match status" value="2"/>
</dbReference>
<dbReference type="SUPFAM" id="SSF63825">
    <property type="entry name" value="YWTD domain"/>
    <property type="match status" value="1"/>
</dbReference>
<keyword evidence="11" id="KW-0325">Glycoprotein</keyword>
<keyword evidence="2 13" id="KW-0245">EGF-like domain</keyword>
<dbReference type="FunFam" id="4.10.400.10:FF:000084">
    <property type="entry name" value="Low density lipoprotein receptor"/>
    <property type="match status" value="1"/>
</dbReference>
<dbReference type="PROSITE" id="PS50068">
    <property type="entry name" value="LDLRA_2"/>
    <property type="match status" value="3"/>
</dbReference>
<dbReference type="InterPro" id="IPR023415">
    <property type="entry name" value="LDLR_class-A_CS"/>
</dbReference>
<dbReference type="InterPro" id="IPR009030">
    <property type="entry name" value="Growth_fac_rcpt_cys_sf"/>
</dbReference>
<name>A0A2K6L6Q3_RHIBE</name>
<keyword evidence="5 17" id="KW-0732">Signal</keyword>
<dbReference type="GO" id="GO:0016324">
    <property type="term" value="C:apical plasma membrane"/>
    <property type="evidence" value="ECO:0007669"/>
    <property type="project" value="TreeGrafter"/>
</dbReference>
<evidence type="ECO:0000256" key="11">
    <source>
        <dbReference type="ARBA" id="ARBA00023180"/>
    </source>
</evidence>
<feature type="disulfide bond" evidence="14">
    <location>
        <begin position="75"/>
        <end position="93"/>
    </location>
</feature>
<feature type="domain" description="EGF-like" evidence="18">
    <location>
        <begin position="146"/>
        <end position="185"/>
    </location>
</feature>
<keyword evidence="6" id="KW-0677">Repeat</keyword>
<dbReference type="GO" id="GO:0012505">
    <property type="term" value="C:endomembrane system"/>
    <property type="evidence" value="ECO:0007669"/>
    <property type="project" value="UniProtKB-SubCell"/>
</dbReference>
<dbReference type="InterPro" id="IPR000033">
    <property type="entry name" value="LDLR_classB_rpt"/>
</dbReference>